<dbReference type="InterPro" id="IPR036390">
    <property type="entry name" value="WH_DNA-bd_sf"/>
</dbReference>
<dbReference type="PANTHER" id="PTHR30537:SF26">
    <property type="entry name" value="GLYCINE CLEAVAGE SYSTEM TRANSCRIPTIONAL ACTIVATOR"/>
    <property type="match status" value="1"/>
</dbReference>
<dbReference type="PROSITE" id="PS50931">
    <property type="entry name" value="HTH_LYSR"/>
    <property type="match status" value="1"/>
</dbReference>
<organism evidence="5 6">
    <name type="scientific">Burkholderia pseudomallei</name>
    <name type="common">Pseudomonas pseudomallei</name>
    <dbReference type="NCBI Taxonomy" id="28450"/>
    <lineage>
        <taxon>Bacteria</taxon>
        <taxon>Pseudomonadati</taxon>
        <taxon>Pseudomonadota</taxon>
        <taxon>Betaproteobacteria</taxon>
        <taxon>Burkholderiales</taxon>
        <taxon>Burkholderiaceae</taxon>
        <taxon>Burkholderia</taxon>
        <taxon>pseudomallei group</taxon>
    </lineage>
</organism>
<comment type="caution">
    <text evidence="5">The sequence shown here is derived from an EMBL/GenBank/DDBJ whole genome shotgun (WGS) entry which is preliminary data.</text>
</comment>
<protein>
    <submittedName>
        <fullName evidence="5">Bacterial regulatory helix-turn-helix, lysR family protein</fullName>
    </submittedName>
</protein>
<dbReference type="PANTHER" id="PTHR30537">
    <property type="entry name" value="HTH-TYPE TRANSCRIPTIONAL REGULATOR"/>
    <property type="match status" value="1"/>
</dbReference>
<dbReference type="RefSeq" id="WP_004523844.1">
    <property type="nucleotide sequence ID" value="NZ_CM121442.1"/>
</dbReference>
<gene>
    <name evidence="5" type="ORF">Y036_4280</name>
</gene>
<dbReference type="InterPro" id="IPR000847">
    <property type="entry name" value="LysR_HTH_N"/>
</dbReference>
<dbReference type="Gene3D" id="3.40.190.10">
    <property type="entry name" value="Periplasmic binding protein-like II"/>
    <property type="match status" value="2"/>
</dbReference>
<evidence type="ECO:0000256" key="1">
    <source>
        <dbReference type="ARBA" id="ARBA00009437"/>
    </source>
</evidence>
<dbReference type="EMBL" id="JQIM01000009">
    <property type="protein sequence ID" value="KGX11310.1"/>
    <property type="molecule type" value="Genomic_DNA"/>
</dbReference>
<dbReference type="Proteomes" id="UP000030475">
    <property type="component" value="Unassembled WGS sequence"/>
</dbReference>
<dbReference type="Gene3D" id="1.10.10.10">
    <property type="entry name" value="Winged helix-like DNA-binding domain superfamily/Winged helix DNA-binding domain"/>
    <property type="match status" value="1"/>
</dbReference>
<comment type="similarity">
    <text evidence="1">Belongs to the LysR transcriptional regulatory family.</text>
</comment>
<name>A0A2K9DEY3_BURPE</name>
<reference evidence="5 6" key="1">
    <citation type="submission" date="2014-08" db="EMBL/GenBank/DDBJ databases">
        <authorList>
            <person name="Bunnell A."/>
            <person name="Chain P.S."/>
            <person name="Chertkov O."/>
            <person name="Currie B.J."/>
            <person name="Daligault H.E."/>
            <person name="Davenport K.W."/>
            <person name="Davis C."/>
            <person name="Gleasner C.D."/>
            <person name="Johnson S.L."/>
            <person name="Kaestli M."/>
            <person name="Koren S."/>
            <person name="Kunde Y.A."/>
            <person name="Mayo M."/>
            <person name="McMurry K.K."/>
            <person name="Price E.P."/>
            <person name="Reitenga K.G."/>
            <person name="Robison R."/>
            <person name="Rosovitz M.J."/>
            <person name="Sarovich D.S."/>
            <person name="Teshima H."/>
        </authorList>
    </citation>
    <scope>NUCLEOTIDE SEQUENCE [LARGE SCALE GENOMIC DNA]</scope>
    <source>
        <strain evidence="5 6">MSHR44</strain>
    </source>
</reference>
<dbReference type="SUPFAM" id="SSF46785">
    <property type="entry name" value="Winged helix' DNA-binding domain"/>
    <property type="match status" value="1"/>
</dbReference>
<evidence type="ECO:0000256" key="4">
    <source>
        <dbReference type="ARBA" id="ARBA00023163"/>
    </source>
</evidence>
<evidence type="ECO:0000256" key="3">
    <source>
        <dbReference type="ARBA" id="ARBA00023125"/>
    </source>
</evidence>
<dbReference type="InterPro" id="IPR005119">
    <property type="entry name" value="LysR_subst-bd"/>
</dbReference>
<dbReference type="SUPFAM" id="SSF53850">
    <property type="entry name" value="Periplasmic binding protein-like II"/>
    <property type="match status" value="1"/>
</dbReference>
<dbReference type="OrthoDB" id="9178397at2"/>
<dbReference type="GO" id="GO:0043565">
    <property type="term" value="F:sequence-specific DNA binding"/>
    <property type="evidence" value="ECO:0007669"/>
    <property type="project" value="TreeGrafter"/>
</dbReference>
<dbReference type="GO" id="GO:0003700">
    <property type="term" value="F:DNA-binding transcription factor activity"/>
    <property type="evidence" value="ECO:0007669"/>
    <property type="project" value="InterPro"/>
</dbReference>
<proteinExistence type="inferred from homology"/>
<accession>A0A2K9DEY3</accession>
<dbReference type="AlphaFoldDB" id="A0A2K9DEY3"/>
<keyword evidence="2" id="KW-0805">Transcription regulation</keyword>
<dbReference type="InterPro" id="IPR058163">
    <property type="entry name" value="LysR-type_TF_proteobact-type"/>
</dbReference>
<sequence length="317" mass="34564">MTILPSITALRCLDSSARLLSFTRAAGEMHLTQGAVSHHILQLEKQLGVQLFLRKRTTLELTLSGRTYWNEIAPLLHQLACATENMIASGGKGRILNLSVSSGFANYWLMPRLHEFLSSHPDVTVNLSTQIGPVDFSNGKDDASIEFCAGASADVDALLVHPLVLKPYVSTTVFKEFAKAHRIHSKKLTKAQLAAFLQSHSLICRTTVMEAWDGWLNIAGLLEEVPGAQLLAGPRYALLSMALHGAVNGVGVSLLPDYVASKPASEGLLTCLSPVAWTASRAYYLRWPHWRADLHALNCFRSWLLSMRTGGAPAVLA</sequence>
<evidence type="ECO:0000256" key="2">
    <source>
        <dbReference type="ARBA" id="ARBA00023015"/>
    </source>
</evidence>
<dbReference type="Pfam" id="PF03466">
    <property type="entry name" value="LysR_substrate"/>
    <property type="match status" value="1"/>
</dbReference>
<evidence type="ECO:0000313" key="6">
    <source>
        <dbReference type="Proteomes" id="UP000030475"/>
    </source>
</evidence>
<dbReference type="InterPro" id="IPR036388">
    <property type="entry name" value="WH-like_DNA-bd_sf"/>
</dbReference>
<dbReference type="GO" id="GO:0006351">
    <property type="term" value="P:DNA-templated transcription"/>
    <property type="evidence" value="ECO:0007669"/>
    <property type="project" value="TreeGrafter"/>
</dbReference>
<keyword evidence="4" id="KW-0804">Transcription</keyword>
<evidence type="ECO:0000313" key="5">
    <source>
        <dbReference type="EMBL" id="KGX11310.1"/>
    </source>
</evidence>
<dbReference type="Pfam" id="PF00126">
    <property type="entry name" value="HTH_1"/>
    <property type="match status" value="1"/>
</dbReference>
<dbReference type="PRINTS" id="PR00039">
    <property type="entry name" value="HTHLYSR"/>
</dbReference>
<keyword evidence="3" id="KW-0238">DNA-binding</keyword>